<evidence type="ECO:0000313" key="3">
    <source>
        <dbReference type="EMBL" id="MFC5299186.1"/>
    </source>
</evidence>
<keyword evidence="4" id="KW-1185">Reference proteome</keyword>
<dbReference type="GeneID" id="303297762"/>
<feature type="compositionally biased region" description="Basic residues" evidence="1">
    <location>
        <begin position="1"/>
        <end position="10"/>
    </location>
</feature>
<reference evidence="4" key="1">
    <citation type="journal article" date="2019" name="Int. J. Syst. Evol. Microbiol.">
        <title>The Global Catalogue of Microorganisms (GCM) 10K type strain sequencing project: providing services to taxonomists for standard genome sequencing and annotation.</title>
        <authorList>
            <consortium name="The Broad Institute Genomics Platform"/>
            <consortium name="The Broad Institute Genome Sequencing Center for Infectious Disease"/>
            <person name="Wu L."/>
            <person name="Ma J."/>
        </authorList>
    </citation>
    <scope>NUCLEOTIDE SEQUENCE [LARGE SCALE GENOMIC DNA]</scope>
    <source>
        <strain evidence="4">CGMCC 1.16455</strain>
    </source>
</reference>
<feature type="compositionally biased region" description="Basic and acidic residues" evidence="1">
    <location>
        <begin position="11"/>
        <end position="26"/>
    </location>
</feature>
<sequence length="330" mass="34574">MRRHHDHHHPRFGENIDRADRRRHDGPYGAENPAEGGPERRGRGRGGRGRRGPDDPDRGRSDAEGFDPDGFRPEGFGGGGPRGFGPRGFGPGGFGPGGFGPGGFGPGGRDPEGFGPDRRGGPGRRGGGPDRRGRGPHRAPRGDVRTAVLLLLAEEPMHGYQLMQTITERTGSRWRPSPGAIYPTLSQLEDEGLVATEKSGGRKLASLTEAGRTHVEENSSSWTDPFPAAAHSVDDEVIDLRELGHGLMGALREVARTGTDSQVREAATLLEEARRCLYTILAGPSAASQSTQTDPPAGPEAGPDAAEGGAAGETGTARGASADESPSAQS</sequence>
<organism evidence="3 4">
    <name type="scientific">Brachybacterium tyrofermentans</name>
    <dbReference type="NCBI Taxonomy" id="47848"/>
    <lineage>
        <taxon>Bacteria</taxon>
        <taxon>Bacillati</taxon>
        <taxon>Actinomycetota</taxon>
        <taxon>Actinomycetes</taxon>
        <taxon>Micrococcales</taxon>
        <taxon>Dermabacteraceae</taxon>
        <taxon>Brachybacterium</taxon>
    </lineage>
</organism>
<dbReference type="InterPro" id="IPR036388">
    <property type="entry name" value="WH-like_DNA-bd_sf"/>
</dbReference>
<evidence type="ECO:0000313" key="4">
    <source>
        <dbReference type="Proteomes" id="UP001595937"/>
    </source>
</evidence>
<feature type="domain" description="Transcription regulator PadR N-terminal" evidence="2">
    <location>
        <begin position="148"/>
        <end position="216"/>
    </location>
</feature>
<dbReference type="SUPFAM" id="SSF46785">
    <property type="entry name" value="Winged helix' DNA-binding domain"/>
    <property type="match status" value="1"/>
</dbReference>
<feature type="compositionally biased region" description="Low complexity" evidence="1">
    <location>
        <begin position="293"/>
        <end position="320"/>
    </location>
</feature>
<feature type="compositionally biased region" description="Gly residues" evidence="1">
    <location>
        <begin position="75"/>
        <end position="108"/>
    </location>
</feature>
<dbReference type="InterPro" id="IPR011991">
    <property type="entry name" value="ArsR-like_HTH"/>
</dbReference>
<evidence type="ECO:0000256" key="1">
    <source>
        <dbReference type="SAM" id="MobiDB-lite"/>
    </source>
</evidence>
<feature type="compositionally biased region" description="Basic and acidic residues" evidence="1">
    <location>
        <begin position="109"/>
        <end position="120"/>
    </location>
</feature>
<comment type="caution">
    <text evidence="3">The sequence shown here is derived from an EMBL/GenBank/DDBJ whole genome shotgun (WGS) entry which is preliminary data.</text>
</comment>
<feature type="region of interest" description="Disordered" evidence="1">
    <location>
        <begin position="284"/>
        <end position="330"/>
    </location>
</feature>
<dbReference type="Proteomes" id="UP001595937">
    <property type="component" value="Unassembled WGS sequence"/>
</dbReference>
<dbReference type="PANTHER" id="PTHR43252">
    <property type="entry name" value="TRANSCRIPTIONAL REGULATOR YQJI"/>
    <property type="match status" value="1"/>
</dbReference>
<accession>A0ABW0FJN0</accession>
<dbReference type="Pfam" id="PF03551">
    <property type="entry name" value="PadR"/>
    <property type="match status" value="1"/>
</dbReference>
<dbReference type="InterPro" id="IPR036390">
    <property type="entry name" value="WH_DNA-bd_sf"/>
</dbReference>
<proteinExistence type="predicted"/>
<feature type="region of interest" description="Disordered" evidence="1">
    <location>
        <begin position="1"/>
        <end position="143"/>
    </location>
</feature>
<gene>
    <name evidence="3" type="ORF">ACFPK8_16850</name>
</gene>
<dbReference type="EMBL" id="JBHSLN010000086">
    <property type="protein sequence ID" value="MFC5299186.1"/>
    <property type="molecule type" value="Genomic_DNA"/>
</dbReference>
<dbReference type="Gene3D" id="1.10.10.10">
    <property type="entry name" value="Winged helix-like DNA-binding domain superfamily/Winged helix DNA-binding domain"/>
    <property type="match status" value="1"/>
</dbReference>
<name>A0ABW0FJN0_9MICO</name>
<dbReference type="PANTHER" id="PTHR43252:SF2">
    <property type="entry name" value="TRANSCRIPTION REGULATOR, PADR-LIKE FAMILY"/>
    <property type="match status" value="1"/>
</dbReference>
<feature type="compositionally biased region" description="Basic and acidic residues" evidence="1">
    <location>
        <begin position="51"/>
        <end position="63"/>
    </location>
</feature>
<dbReference type="RefSeq" id="WP_193116549.1">
    <property type="nucleotide sequence ID" value="NZ_BAAAIR010000042.1"/>
</dbReference>
<protein>
    <submittedName>
        <fullName evidence="3">PadR family transcriptional regulator</fullName>
    </submittedName>
</protein>
<dbReference type="InterPro" id="IPR005149">
    <property type="entry name" value="Tscrpt_reg_PadR_N"/>
</dbReference>
<dbReference type="CDD" id="cd00090">
    <property type="entry name" value="HTH_ARSR"/>
    <property type="match status" value="1"/>
</dbReference>
<evidence type="ECO:0000259" key="2">
    <source>
        <dbReference type="Pfam" id="PF03551"/>
    </source>
</evidence>